<sequence>MSKASADARPQLAGMKFLVEALLDAEGSGKVVRIGDRTQPGRRYALKFINREGPDDDVDLARAKAACEASAKLGHPVPLRYHDFRVKRKWVWFGPGRGELLMEFVPGKAIDAVPDLSLDQLVLIFQKVASGLAHMHRRSVRHGDLAPRRILLTRTGDVKLLGYGLAQVPPALREQYKGERRYMAPEQIRGKILGDRTDVYSLGAVMYHQMTGQPANVGGRSKGDVEKIPLPARLNPAIGASLNNLLVGCLQSDPPKRPETMYEVSQRLDAIVTEMGLDDSLLRGVASTAD</sequence>
<dbReference type="Pfam" id="PF00069">
    <property type="entry name" value="Pkinase"/>
    <property type="match status" value="1"/>
</dbReference>
<dbReference type="Proteomes" id="UP000317835">
    <property type="component" value="Chromosome"/>
</dbReference>
<name>A0A518GW92_9BACT</name>
<evidence type="ECO:0000256" key="4">
    <source>
        <dbReference type="ARBA" id="ARBA00022840"/>
    </source>
</evidence>
<keyword evidence="3 6" id="KW-0418">Kinase</keyword>
<dbReference type="Gene3D" id="3.30.200.20">
    <property type="entry name" value="Phosphorylase Kinase, domain 1"/>
    <property type="match status" value="1"/>
</dbReference>
<dbReference type="CDD" id="cd14014">
    <property type="entry name" value="STKc_PknB_like"/>
    <property type="match status" value="1"/>
</dbReference>
<gene>
    <name evidence="6" type="primary">prkC_6</name>
    <name evidence="6" type="ORF">ElP_06880</name>
</gene>
<keyword evidence="2" id="KW-0547">Nucleotide-binding</keyword>
<evidence type="ECO:0000256" key="1">
    <source>
        <dbReference type="ARBA" id="ARBA00022679"/>
    </source>
</evidence>
<dbReference type="SUPFAM" id="SSF56112">
    <property type="entry name" value="Protein kinase-like (PK-like)"/>
    <property type="match status" value="1"/>
</dbReference>
<proteinExistence type="predicted"/>
<organism evidence="6 7">
    <name type="scientific">Tautonia plasticadhaerens</name>
    <dbReference type="NCBI Taxonomy" id="2527974"/>
    <lineage>
        <taxon>Bacteria</taxon>
        <taxon>Pseudomonadati</taxon>
        <taxon>Planctomycetota</taxon>
        <taxon>Planctomycetia</taxon>
        <taxon>Isosphaerales</taxon>
        <taxon>Isosphaeraceae</taxon>
        <taxon>Tautonia</taxon>
    </lineage>
</organism>
<dbReference type="PANTHER" id="PTHR43289:SF33">
    <property type="entry name" value="SERINE_THREONINE KINASE 31"/>
    <property type="match status" value="1"/>
</dbReference>
<dbReference type="InterPro" id="IPR011009">
    <property type="entry name" value="Kinase-like_dom_sf"/>
</dbReference>
<evidence type="ECO:0000259" key="5">
    <source>
        <dbReference type="PROSITE" id="PS50011"/>
    </source>
</evidence>
<dbReference type="EMBL" id="CP036426">
    <property type="protein sequence ID" value="QDV32848.1"/>
    <property type="molecule type" value="Genomic_DNA"/>
</dbReference>
<dbReference type="KEGG" id="tpla:ElP_06880"/>
<reference evidence="6 7" key="1">
    <citation type="submission" date="2019-02" db="EMBL/GenBank/DDBJ databases">
        <title>Deep-cultivation of Planctomycetes and their phenomic and genomic characterization uncovers novel biology.</title>
        <authorList>
            <person name="Wiegand S."/>
            <person name="Jogler M."/>
            <person name="Boedeker C."/>
            <person name="Pinto D."/>
            <person name="Vollmers J."/>
            <person name="Rivas-Marin E."/>
            <person name="Kohn T."/>
            <person name="Peeters S.H."/>
            <person name="Heuer A."/>
            <person name="Rast P."/>
            <person name="Oberbeckmann S."/>
            <person name="Bunk B."/>
            <person name="Jeske O."/>
            <person name="Meyerdierks A."/>
            <person name="Storesund J.E."/>
            <person name="Kallscheuer N."/>
            <person name="Luecker S."/>
            <person name="Lage O.M."/>
            <person name="Pohl T."/>
            <person name="Merkel B.J."/>
            <person name="Hornburger P."/>
            <person name="Mueller R.-W."/>
            <person name="Bruemmer F."/>
            <person name="Labrenz M."/>
            <person name="Spormann A.M."/>
            <person name="Op den Camp H."/>
            <person name="Overmann J."/>
            <person name="Amann R."/>
            <person name="Jetten M.S.M."/>
            <person name="Mascher T."/>
            <person name="Medema M.H."/>
            <person name="Devos D.P."/>
            <person name="Kaster A.-K."/>
            <person name="Ovreas L."/>
            <person name="Rohde M."/>
            <person name="Galperin M.Y."/>
            <person name="Jogler C."/>
        </authorList>
    </citation>
    <scope>NUCLEOTIDE SEQUENCE [LARGE SCALE GENOMIC DNA]</scope>
    <source>
        <strain evidence="6 7">ElP</strain>
    </source>
</reference>
<dbReference type="OrthoDB" id="9788659at2"/>
<dbReference type="InterPro" id="IPR000719">
    <property type="entry name" value="Prot_kinase_dom"/>
</dbReference>
<feature type="domain" description="Protein kinase" evidence="5">
    <location>
        <begin position="17"/>
        <end position="272"/>
    </location>
</feature>
<evidence type="ECO:0000256" key="3">
    <source>
        <dbReference type="ARBA" id="ARBA00022777"/>
    </source>
</evidence>
<evidence type="ECO:0000313" key="7">
    <source>
        <dbReference type="Proteomes" id="UP000317835"/>
    </source>
</evidence>
<evidence type="ECO:0000256" key="2">
    <source>
        <dbReference type="ARBA" id="ARBA00022741"/>
    </source>
</evidence>
<keyword evidence="7" id="KW-1185">Reference proteome</keyword>
<dbReference type="AlphaFoldDB" id="A0A518GW92"/>
<dbReference type="GO" id="GO:0004674">
    <property type="term" value="F:protein serine/threonine kinase activity"/>
    <property type="evidence" value="ECO:0007669"/>
    <property type="project" value="UniProtKB-EC"/>
</dbReference>
<protein>
    <submittedName>
        <fullName evidence="6">Serine/threonine-protein kinase PrkC</fullName>
        <ecNumber evidence="6">2.7.11.1</ecNumber>
    </submittedName>
</protein>
<dbReference type="RefSeq" id="WP_145267248.1">
    <property type="nucleotide sequence ID" value="NZ_CP036426.1"/>
</dbReference>
<accession>A0A518GW92</accession>
<evidence type="ECO:0000313" key="6">
    <source>
        <dbReference type="EMBL" id="QDV32848.1"/>
    </source>
</evidence>
<dbReference type="GO" id="GO:0005524">
    <property type="term" value="F:ATP binding"/>
    <property type="evidence" value="ECO:0007669"/>
    <property type="project" value="UniProtKB-KW"/>
</dbReference>
<dbReference type="PROSITE" id="PS50011">
    <property type="entry name" value="PROTEIN_KINASE_DOM"/>
    <property type="match status" value="1"/>
</dbReference>
<dbReference type="EC" id="2.7.11.1" evidence="6"/>
<keyword evidence="4" id="KW-0067">ATP-binding</keyword>
<dbReference type="PANTHER" id="PTHR43289">
    <property type="entry name" value="MITOGEN-ACTIVATED PROTEIN KINASE KINASE KINASE 20-RELATED"/>
    <property type="match status" value="1"/>
</dbReference>
<dbReference type="Gene3D" id="1.10.510.10">
    <property type="entry name" value="Transferase(Phosphotransferase) domain 1"/>
    <property type="match status" value="1"/>
</dbReference>
<keyword evidence="1 6" id="KW-0808">Transferase</keyword>